<feature type="transmembrane region" description="Helical" evidence="2">
    <location>
        <begin position="55"/>
        <end position="73"/>
    </location>
</feature>
<feature type="region of interest" description="Disordered" evidence="1">
    <location>
        <begin position="277"/>
        <end position="298"/>
    </location>
</feature>
<dbReference type="eggNOG" id="COG2339">
    <property type="taxonomic scope" value="Bacteria"/>
</dbReference>
<dbReference type="PANTHER" id="PTHR36844:SF1">
    <property type="entry name" value="PROTEASE PRSW"/>
    <property type="match status" value="1"/>
</dbReference>
<dbReference type="KEGG" id="hhy:Halhy_3174"/>
<dbReference type="Proteomes" id="UP000008461">
    <property type="component" value="Chromosome"/>
</dbReference>
<dbReference type="GO" id="GO:0008233">
    <property type="term" value="F:peptidase activity"/>
    <property type="evidence" value="ECO:0007669"/>
    <property type="project" value="InterPro"/>
</dbReference>
<feature type="transmembrane region" description="Helical" evidence="2">
    <location>
        <begin position="190"/>
        <end position="208"/>
    </location>
</feature>
<keyword evidence="2" id="KW-0472">Membrane</keyword>
<reference evidence="3 4" key="1">
    <citation type="journal article" date="2011" name="Stand. Genomic Sci.">
        <title>Complete genome sequence of Haliscomenobacter hydrossis type strain (O).</title>
        <authorList>
            <consortium name="US DOE Joint Genome Institute (JGI-PGF)"/>
            <person name="Daligault H."/>
            <person name="Lapidus A."/>
            <person name="Zeytun A."/>
            <person name="Nolan M."/>
            <person name="Lucas S."/>
            <person name="Del Rio T.G."/>
            <person name="Tice H."/>
            <person name="Cheng J.F."/>
            <person name="Tapia R."/>
            <person name="Han C."/>
            <person name="Goodwin L."/>
            <person name="Pitluck S."/>
            <person name="Liolios K."/>
            <person name="Pagani I."/>
            <person name="Ivanova N."/>
            <person name="Huntemann M."/>
            <person name="Mavromatis K."/>
            <person name="Mikhailova N."/>
            <person name="Pati A."/>
            <person name="Chen A."/>
            <person name="Palaniappan K."/>
            <person name="Land M."/>
            <person name="Hauser L."/>
            <person name="Brambilla E.M."/>
            <person name="Rohde M."/>
            <person name="Verbarg S."/>
            <person name="Goker M."/>
            <person name="Bristow J."/>
            <person name="Eisen J.A."/>
            <person name="Markowitz V."/>
            <person name="Hugenholtz P."/>
            <person name="Kyrpides N.C."/>
            <person name="Klenk H.P."/>
            <person name="Woyke T."/>
        </authorList>
    </citation>
    <scope>NUCLEOTIDE SEQUENCE [LARGE SCALE GENOMIC DNA]</scope>
    <source>
        <strain evidence="4">ATCC 27775 / DSM 1100 / LMG 10767 / O</strain>
    </source>
</reference>
<keyword evidence="2" id="KW-1133">Transmembrane helix</keyword>
<keyword evidence="4" id="KW-1185">Reference proteome</keyword>
<evidence type="ECO:0000256" key="2">
    <source>
        <dbReference type="SAM" id="Phobius"/>
    </source>
</evidence>
<feature type="transmembrane region" description="Helical" evidence="2">
    <location>
        <begin position="118"/>
        <end position="146"/>
    </location>
</feature>
<reference key="2">
    <citation type="submission" date="2011-04" db="EMBL/GenBank/DDBJ databases">
        <title>Complete sequence of chromosome of Haliscomenobacter hydrossis DSM 1100.</title>
        <authorList>
            <consortium name="US DOE Joint Genome Institute (JGI-PGF)"/>
            <person name="Lucas S."/>
            <person name="Han J."/>
            <person name="Lapidus A."/>
            <person name="Bruce D."/>
            <person name="Goodwin L."/>
            <person name="Pitluck S."/>
            <person name="Peters L."/>
            <person name="Kyrpides N."/>
            <person name="Mavromatis K."/>
            <person name="Ivanova N."/>
            <person name="Ovchinnikova G."/>
            <person name="Pagani I."/>
            <person name="Daligault H."/>
            <person name="Detter J.C."/>
            <person name="Han C."/>
            <person name="Land M."/>
            <person name="Hauser L."/>
            <person name="Markowitz V."/>
            <person name="Cheng J.-F."/>
            <person name="Hugenholtz P."/>
            <person name="Woyke T."/>
            <person name="Wu D."/>
            <person name="Verbarg S."/>
            <person name="Frueling A."/>
            <person name="Brambilla E."/>
            <person name="Klenk H.-P."/>
            <person name="Eisen J.A."/>
        </authorList>
    </citation>
    <scope>NUCLEOTIDE SEQUENCE</scope>
    <source>
        <strain>DSM 1100</strain>
    </source>
</reference>
<feature type="transmembrane region" description="Helical" evidence="2">
    <location>
        <begin position="158"/>
        <end position="178"/>
    </location>
</feature>
<evidence type="ECO:0000313" key="4">
    <source>
        <dbReference type="Proteomes" id="UP000008461"/>
    </source>
</evidence>
<protein>
    <recommendedName>
        <fullName evidence="5">Protease PrsW</fullName>
    </recommendedName>
</protein>
<dbReference type="STRING" id="760192.Halhy_3174"/>
<name>F4KQR2_HALH1</name>
<dbReference type="HOGENOM" id="CLU_081250_1_0_10"/>
<proteinExistence type="predicted"/>
<dbReference type="Pfam" id="PF13367">
    <property type="entry name" value="PrsW-protease"/>
    <property type="match status" value="1"/>
</dbReference>
<sequence>MIVLHREDKVEKGKINVFCEMVLLSYLNLFVFILVDWPYPWFSIFQTGKEPSRMFIQLLLAIFPAILIAWIIYRSDRHEREKWFPLTLCFFLGMLITIPVMKVQETFYNWGIDDPENLFWVCFNSFLVVAFTEELFKFLALFCFPYWRPFFNEPLDGIIYAVMISMGFALLENVLYAMEFSISTTALRGITAVPAHAVFATMMGYFVGKSKFKTQRKTQGRFLIMGLGIAVLVHGLYDFFIIQEFYDWLILLAIVTLVISIFFAMRMFKEEQEKSATLWQKNHPEETIDESEEIESNP</sequence>
<feature type="transmembrane region" description="Helical" evidence="2">
    <location>
        <begin position="220"/>
        <end position="242"/>
    </location>
</feature>
<feature type="transmembrane region" description="Helical" evidence="2">
    <location>
        <begin position="85"/>
        <end position="103"/>
    </location>
</feature>
<feature type="transmembrane region" description="Helical" evidence="2">
    <location>
        <begin position="248"/>
        <end position="265"/>
    </location>
</feature>
<dbReference type="InterPro" id="IPR026898">
    <property type="entry name" value="PrsW"/>
</dbReference>
<dbReference type="EMBL" id="CP002691">
    <property type="protein sequence ID" value="AEE51035.1"/>
    <property type="molecule type" value="Genomic_DNA"/>
</dbReference>
<dbReference type="AlphaFoldDB" id="F4KQR2"/>
<dbReference type="PANTHER" id="PTHR36844">
    <property type="entry name" value="PROTEASE PRSW"/>
    <property type="match status" value="1"/>
</dbReference>
<keyword evidence="2" id="KW-0812">Transmembrane</keyword>
<accession>F4KQR2</accession>
<feature type="compositionally biased region" description="Acidic residues" evidence="1">
    <location>
        <begin position="287"/>
        <end position="298"/>
    </location>
</feature>
<organism evidence="3 4">
    <name type="scientific">Haliscomenobacter hydrossis (strain ATCC 27775 / DSM 1100 / LMG 10767 / O)</name>
    <dbReference type="NCBI Taxonomy" id="760192"/>
    <lineage>
        <taxon>Bacteria</taxon>
        <taxon>Pseudomonadati</taxon>
        <taxon>Bacteroidota</taxon>
        <taxon>Saprospiria</taxon>
        <taxon>Saprospirales</taxon>
        <taxon>Haliscomenobacteraceae</taxon>
        <taxon>Haliscomenobacter</taxon>
    </lineage>
</organism>
<evidence type="ECO:0000313" key="3">
    <source>
        <dbReference type="EMBL" id="AEE51035.1"/>
    </source>
</evidence>
<evidence type="ECO:0008006" key="5">
    <source>
        <dbReference type="Google" id="ProtNLM"/>
    </source>
</evidence>
<gene>
    <name evidence="3" type="ordered locus">Halhy_3174</name>
</gene>
<evidence type="ECO:0000256" key="1">
    <source>
        <dbReference type="SAM" id="MobiDB-lite"/>
    </source>
</evidence>
<feature type="transmembrane region" description="Helical" evidence="2">
    <location>
        <begin position="15"/>
        <end position="35"/>
    </location>
</feature>